<name>A0A8R1DEQ6_CAEJA</name>
<feature type="region of interest" description="Disordered" evidence="1">
    <location>
        <begin position="119"/>
        <end position="157"/>
    </location>
</feature>
<proteinExistence type="predicted"/>
<sequence>MKDKTGSKRSVTALKKRYINVLRRSVHNAPFGPETKLELCMAIRGKIEKSALDRLSRTHEIVVDSGGHVVSFRKRDWFSEPCVDWKDPEKLKNLKLIRKIKKEDAASLKARLAEMMDKCNNKNSKIKEKTKKSDKKTKKKKKNGHEDVTEDVAYSGEEQEEELIVEDDIVATPEAQASMKQFFNSLKGAIFDEAEILVQNAKKERLLREREQQHQQQQQQELADTTPESIPEFIQEVAPTQTFRKSLCIKQEPPSTDFPPDHLPLQIFASELKRAALNLNLNSQVCKIDEMIRKMGDKNVSFEKLRLALETSLAIISPKFTNCSED</sequence>
<reference evidence="3" key="2">
    <citation type="submission" date="2022-06" db="UniProtKB">
        <authorList>
            <consortium name="EnsemblMetazoa"/>
        </authorList>
    </citation>
    <scope>IDENTIFICATION</scope>
    <source>
        <strain evidence="3">DF5081</strain>
    </source>
</reference>
<organism evidence="3 4">
    <name type="scientific">Caenorhabditis japonica</name>
    <dbReference type="NCBI Taxonomy" id="281687"/>
    <lineage>
        <taxon>Eukaryota</taxon>
        <taxon>Metazoa</taxon>
        <taxon>Ecdysozoa</taxon>
        <taxon>Nematoda</taxon>
        <taxon>Chromadorea</taxon>
        <taxon>Rhabditida</taxon>
        <taxon>Rhabditina</taxon>
        <taxon>Rhabditomorpha</taxon>
        <taxon>Rhabditoidea</taxon>
        <taxon>Rhabditidae</taxon>
        <taxon>Peloderinae</taxon>
        <taxon>Caenorhabditis</taxon>
    </lineage>
</organism>
<evidence type="ECO:0000313" key="3">
    <source>
        <dbReference type="EnsemblMetazoa" id="CJA00557.1"/>
    </source>
</evidence>
<evidence type="ECO:0000313" key="4">
    <source>
        <dbReference type="Proteomes" id="UP000005237"/>
    </source>
</evidence>
<feature type="domain" description="SPK" evidence="2">
    <location>
        <begin position="2"/>
        <end position="76"/>
    </location>
</feature>
<evidence type="ECO:0000256" key="1">
    <source>
        <dbReference type="SAM" id="MobiDB-lite"/>
    </source>
</evidence>
<feature type="compositionally biased region" description="Basic residues" evidence="1">
    <location>
        <begin position="128"/>
        <end position="143"/>
    </location>
</feature>
<dbReference type="AlphaFoldDB" id="A0A8R1DEQ6"/>
<protein>
    <submittedName>
        <fullName evidence="3">SPK domain-containing protein</fullName>
    </submittedName>
</protein>
<keyword evidence="4" id="KW-1185">Reference proteome</keyword>
<reference evidence="4" key="1">
    <citation type="submission" date="2010-08" db="EMBL/GenBank/DDBJ databases">
        <authorList>
            <consortium name="Caenorhabditis japonica Sequencing Consortium"/>
            <person name="Wilson R.K."/>
        </authorList>
    </citation>
    <scope>NUCLEOTIDE SEQUENCE [LARGE SCALE GENOMIC DNA]</scope>
    <source>
        <strain evidence="4">DF5081</strain>
    </source>
</reference>
<dbReference type="InterPro" id="IPR006570">
    <property type="entry name" value="SPK_dom"/>
</dbReference>
<dbReference type="Proteomes" id="UP000005237">
    <property type="component" value="Unassembled WGS sequence"/>
</dbReference>
<evidence type="ECO:0000259" key="2">
    <source>
        <dbReference type="Pfam" id="PF04435"/>
    </source>
</evidence>
<dbReference type="EnsemblMetazoa" id="CJA00557.1">
    <property type="protein sequence ID" value="CJA00557.1"/>
    <property type="gene ID" value="WBGene00119761"/>
</dbReference>
<dbReference type="Pfam" id="PF04435">
    <property type="entry name" value="SPK"/>
    <property type="match status" value="1"/>
</dbReference>
<accession>A0A8R1DEQ6</accession>